<keyword evidence="2" id="KW-1185">Reference proteome</keyword>
<sequence length="108" mass="11287">MGDEGSDGGLNGIHLLHEAEDVWRALGFEVVDFRYDGSQSPKGGCLLVLDIGRGPMAETRDSLVLVGGGDSEVLARFLFEGQQPLFGEEGVNMGAKGGATNGFCGEVV</sequence>
<evidence type="ECO:0000313" key="2">
    <source>
        <dbReference type="Proteomes" id="UP001447188"/>
    </source>
</evidence>
<proteinExistence type="predicted"/>
<dbReference type="EMBL" id="JBBBZM010000317">
    <property type="protein sequence ID" value="KAL0631010.1"/>
    <property type="molecule type" value="Genomic_DNA"/>
</dbReference>
<gene>
    <name evidence="1" type="ORF">Q9L58_010138</name>
</gene>
<comment type="caution">
    <text evidence="1">The sequence shown here is derived from an EMBL/GenBank/DDBJ whole genome shotgun (WGS) entry which is preliminary data.</text>
</comment>
<reference evidence="1 2" key="1">
    <citation type="submission" date="2024-02" db="EMBL/GenBank/DDBJ databases">
        <title>Discinaceae phylogenomics.</title>
        <authorList>
            <person name="Dirks A.C."/>
            <person name="James T.Y."/>
        </authorList>
    </citation>
    <scope>NUCLEOTIDE SEQUENCE [LARGE SCALE GENOMIC DNA]</scope>
    <source>
        <strain evidence="1 2">ACD0624</strain>
    </source>
</reference>
<organism evidence="1 2">
    <name type="scientific">Discina gigas</name>
    <dbReference type="NCBI Taxonomy" id="1032678"/>
    <lineage>
        <taxon>Eukaryota</taxon>
        <taxon>Fungi</taxon>
        <taxon>Dikarya</taxon>
        <taxon>Ascomycota</taxon>
        <taxon>Pezizomycotina</taxon>
        <taxon>Pezizomycetes</taxon>
        <taxon>Pezizales</taxon>
        <taxon>Discinaceae</taxon>
        <taxon>Discina</taxon>
    </lineage>
</organism>
<protein>
    <submittedName>
        <fullName evidence="1">Uncharacterized protein</fullName>
    </submittedName>
</protein>
<evidence type="ECO:0000313" key="1">
    <source>
        <dbReference type="EMBL" id="KAL0631010.1"/>
    </source>
</evidence>
<dbReference type="Proteomes" id="UP001447188">
    <property type="component" value="Unassembled WGS sequence"/>
</dbReference>
<accession>A0ABR3G502</accession>
<name>A0ABR3G502_9PEZI</name>